<accession>A0A7S3GP44</accession>
<protein>
    <recommendedName>
        <fullName evidence="1">FHA domain-containing protein</fullName>
    </recommendedName>
</protein>
<dbReference type="InterPro" id="IPR000253">
    <property type="entry name" value="FHA_dom"/>
</dbReference>
<gene>
    <name evidence="2" type="ORF">SELO1098_LOCUS1329</name>
</gene>
<dbReference type="AlphaFoldDB" id="A0A7S3GP44"/>
<dbReference type="EMBL" id="HBIC01002607">
    <property type="protein sequence ID" value="CAE0272504.1"/>
    <property type="molecule type" value="Transcribed_RNA"/>
</dbReference>
<dbReference type="CDD" id="cd00060">
    <property type="entry name" value="FHA"/>
    <property type="match status" value="1"/>
</dbReference>
<sequence>MATTQEALDDNMTVEQFLEQRFQLILQDFKTHTASLISNLRSEYAEGVRSVKDMMSEATQKRAFCVTLKCIGGPHIGQKFRLEPTEDGEDVFKMGRSTGKLFKEKGVSLYKDKEISTTHARIELRNGQVFLIDAKSTNGTQLNNIDVEPMTPLRLKDGDVVCMGSTELLVRVSDMEQDDVRADE</sequence>
<dbReference type="InterPro" id="IPR050923">
    <property type="entry name" value="Cell_Proc_Reg/RNA_Proc"/>
</dbReference>
<dbReference type="SUPFAM" id="SSF49879">
    <property type="entry name" value="SMAD/FHA domain"/>
    <property type="match status" value="1"/>
</dbReference>
<name>A0A7S3GP44_9STRA</name>
<feature type="domain" description="FHA" evidence="1">
    <location>
        <begin position="92"/>
        <end position="147"/>
    </location>
</feature>
<dbReference type="InterPro" id="IPR008984">
    <property type="entry name" value="SMAD_FHA_dom_sf"/>
</dbReference>
<dbReference type="PROSITE" id="PS50006">
    <property type="entry name" value="FHA_DOMAIN"/>
    <property type="match status" value="1"/>
</dbReference>
<evidence type="ECO:0000259" key="1">
    <source>
        <dbReference type="PROSITE" id="PS50006"/>
    </source>
</evidence>
<reference evidence="2" key="1">
    <citation type="submission" date="2021-01" db="EMBL/GenBank/DDBJ databases">
        <authorList>
            <person name="Corre E."/>
            <person name="Pelletier E."/>
            <person name="Niang G."/>
            <person name="Scheremetjew M."/>
            <person name="Finn R."/>
            <person name="Kale V."/>
            <person name="Holt S."/>
            <person name="Cochrane G."/>
            <person name="Meng A."/>
            <person name="Brown T."/>
            <person name="Cohen L."/>
        </authorList>
    </citation>
    <scope>NUCLEOTIDE SEQUENCE</scope>
    <source>
        <strain evidence="2">CCAP 955/1</strain>
    </source>
</reference>
<dbReference type="PANTHER" id="PTHR23308">
    <property type="entry name" value="NUCLEAR INHIBITOR OF PROTEIN PHOSPHATASE-1"/>
    <property type="match status" value="1"/>
</dbReference>
<organism evidence="2">
    <name type="scientific">Spumella elongata</name>
    <dbReference type="NCBI Taxonomy" id="89044"/>
    <lineage>
        <taxon>Eukaryota</taxon>
        <taxon>Sar</taxon>
        <taxon>Stramenopiles</taxon>
        <taxon>Ochrophyta</taxon>
        <taxon>Chrysophyceae</taxon>
        <taxon>Chromulinales</taxon>
        <taxon>Chromulinaceae</taxon>
        <taxon>Spumella</taxon>
    </lineage>
</organism>
<evidence type="ECO:0000313" key="2">
    <source>
        <dbReference type="EMBL" id="CAE0272504.1"/>
    </source>
</evidence>
<dbReference type="Gene3D" id="2.60.200.20">
    <property type="match status" value="1"/>
</dbReference>
<dbReference type="SMART" id="SM00240">
    <property type="entry name" value="FHA"/>
    <property type="match status" value="1"/>
</dbReference>
<proteinExistence type="predicted"/>
<dbReference type="Pfam" id="PF00498">
    <property type="entry name" value="FHA"/>
    <property type="match status" value="1"/>
</dbReference>